<dbReference type="InterPro" id="IPR039672">
    <property type="entry name" value="MFS_2"/>
</dbReference>
<feature type="transmembrane region" description="Helical" evidence="2">
    <location>
        <begin position="112"/>
        <end position="135"/>
    </location>
</feature>
<dbReference type="InterPro" id="IPR036259">
    <property type="entry name" value="MFS_trans_sf"/>
</dbReference>
<feature type="transmembrane region" description="Helical" evidence="2">
    <location>
        <begin position="294"/>
        <end position="310"/>
    </location>
</feature>
<feature type="transmembrane region" description="Helical" evidence="2">
    <location>
        <begin position="83"/>
        <end position="100"/>
    </location>
</feature>
<gene>
    <name evidence="3" type="ORF">PQR62_16170</name>
</gene>
<name>A0ABW9AA82_9BURK</name>
<dbReference type="Proteomes" id="UP001629246">
    <property type="component" value="Unassembled WGS sequence"/>
</dbReference>
<feature type="transmembrane region" description="Helical" evidence="2">
    <location>
        <begin position="401"/>
        <end position="419"/>
    </location>
</feature>
<dbReference type="Pfam" id="PF13347">
    <property type="entry name" value="MFS_2"/>
    <property type="match status" value="1"/>
</dbReference>
<dbReference type="Gene3D" id="1.20.1250.20">
    <property type="entry name" value="MFS general substrate transporter like domains"/>
    <property type="match status" value="1"/>
</dbReference>
<dbReference type="RefSeq" id="WP_408159021.1">
    <property type="nucleotide sequence ID" value="NZ_JAQQFM010000007.1"/>
</dbReference>
<accession>A0ABW9AA82</accession>
<evidence type="ECO:0000256" key="2">
    <source>
        <dbReference type="SAM" id="Phobius"/>
    </source>
</evidence>
<organism evidence="3 4">
    <name type="scientific">Herbaspirillum lusitanum</name>
    <dbReference type="NCBI Taxonomy" id="213312"/>
    <lineage>
        <taxon>Bacteria</taxon>
        <taxon>Pseudomonadati</taxon>
        <taxon>Pseudomonadota</taxon>
        <taxon>Betaproteobacteria</taxon>
        <taxon>Burkholderiales</taxon>
        <taxon>Oxalobacteraceae</taxon>
        <taxon>Herbaspirillum</taxon>
    </lineage>
</organism>
<feature type="transmembrane region" description="Helical" evidence="2">
    <location>
        <begin position="12"/>
        <end position="34"/>
    </location>
</feature>
<feature type="transmembrane region" description="Helical" evidence="2">
    <location>
        <begin position="181"/>
        <end position="197"/>
    </location>
</feature>
<dbReference type="SUPFAM" id="SSF103473">
    <property type="entry name" value="MFS general substrate transporter"/>
    <property type="match status" value="1"/>
</dbReference>
<feature type="transmembrane region" description="Helical" evidence="2">
    <location>
        <begin position="156"/>
        <end position="175"/>
    </location>
</feature>
<sequence>MPSTEQTLKAGALLNYGAFGLPLTMAALPLYMFVPAFYQRQFGLSLALIGAALLSLRMADALIDPLLGAWVDRGHEPSRYRRLTGIALLPLALGFVALFQPPQQWLTQSALALAPLYWLLASTALCYFGFSLGNICHQSWGAALTQQPGQRTRLAAAREGAGLLGVVLASIVPALVGMPGLSGLFLFSLVLGAWLLLRRAPLPARVIVQPESKNMASGWRAALSNQAFRRLLAVFVLNGIAAAIPATLFLFFVGDRLQAANWAGPFLLLYFVSAALSMPGWVRLANSFGEARSWLLAMLLAVAVFIWSWQLPAAALWSFGLICILSGCAAGADLVLPPAMLTGIIARAGHSGRREGSYFGLWNCASKLNLALAAGLALPLLDYLGYTPGSRQPAALAALSFSYALLPCLLKLLAAALLWRMPAQAKS</sequence>
<comment type="caution">
    <text evidence="3">The sequence shown here is derived from an EMBL/GenBank/DDBJ whole genome shotgun (WGS) entry which is preliminary data.</text>
</comment>
<keyword evidence="2" id="KW-1133">Transmembrane helix</keyword>
<dbReference type="PANTHER" id="PTHR11328">
    <property type="entry name" value="MAJOR FACILITATOR SUPERFAMILY DOMAIN-CONTAINING PROTEIN"/>
    <property type="match status" value="1"/>
</dbReference>
<comment type="similarity">
    <text evidence="1">Belongs to the sodium:galactoside symporter (TC 2.A.2) family.</text>
</comment>
<proteinExistence type="inferred from homology"/>
<dbReference type="PANTHER" id="PTHR11328:SF24">
    <property type="entry name" value="MAJOR FACILITATOR SUPERFAMILY (MFS) PROFILE DOMAIN-CONTAINING PROTEIN"/>
    <property type="match status" value="1"/>
</dbReference>
<keyword evidence="2" id="KW-0812">Transmembrane</keyword>
<feature type="transmembrane region" description="Helical" evidence="2">
    <location>
        <begin position="316"/>
        <end position="336"/>
    </location>
</feature>
<keyword evidence="2" id="KW-0472">Membrane</keyword>
<feature type="transmembrane region" description="Helical" evidence="2">
    <location>
        <begin position="259"/>
        <end position="282"/>
    </location>
</feature>
<feature type="transmembrane region" description="Helical" evidence="2">
    <location>
        <begin position="46"/>
        <end position="71"/>
    </location>
</feature>
<feature type="transmembrane region" description="Helical" evidence="2">
    <location>
        <begin position="231"/>
        <end position="253"/>
    </location>
</feature>
<protein>
    <submittedName>
        <fullName evidence="3">MFS transporter</fullName>
    </submittedName>
</protein>
<dbReference type="EMBL" id="JAQQFM010000007">
    <property type="protein sequence ID" value="MFL9925818.1"/>
    <property type="molecule type" value="Genomic_DNA"/>
</dbReference>
<keyword evidence="4" id="KW-1185">Reference proteome</keyword>
<evidence type="ECO:0000256" key="1">
    <source>
        <dbReference type="ARBA" id="ARBA00009617"/>
    </source>
</evidence>
<evidence type="ECO:0000313" key="3">
    <source>
        <dbReference type="EMBL" id="MFL9925818.1"/>
    </source>
</evidence>
<reference evidence="3 4" key="1">
    <citation type="journal article" date="2024" name="Chem. Sci.">
        <title>Discovery of megapolipeptins by genome mining of a Burkholderiales bacteria collection.</title>
        <authorList>
            <person name="Paulo B.S."/>
            <person name="Recchia M.J.J."/>
            <person name="Lee S."/>
            <person name="Fergusson C.H."/>
            <person name="Romanowski S.B."/>
            <person name="Hernandez A."/>
            <person name="Krull N."/>
            <person name="Liu D.Y."/>
            <person name="Cavanagh H."/>
            <person name="Bos A."/>
            <person name="Gray C.A."/>
            <person name="Murphy B.T."/>
            <person name="Linington R.G."/>
            <person name="Eustaquio A.S."/>
        </authorList>
    </citation>
    <scope>NUCLEOTIDE SEQUENCE [LARGE SCALE GENOMIC DNA]</scope>
    <source>
        <strain evidence="3 4">RL21-008-BIB-A</strain>
    </source>
</reference>
<evidence type="ECO:0000313" key="4">
    <source>
        <dbReference type="Proteomes" id="UP001629246"/>
    </source>
</evidence>
<feature type="transmembrane region" description="Helical" evidence="2">
    <location>
        <begin position="357"/>
        <end position="381"/>
    </location>
</feature>